<sequence length="206" mass="22898">LISSNLVQHSARTYALIAENSGLGFEHRRIQWDDLNHTNNSGVSSAHIIRMSNADYGNRVEVHRVLCILLALTFSFAATHAQGGDLDIRLFQLLSQNKAANGANTQQDIVVSSPVGPDGCQDRRQECQGWAERGECTINIDFMAPHCKRSCGYCDNTDAECKNSHDSCVGWFIRGECQRNPDFMRYNCKKACKACGPNAIPADYRK</sequence>
<dbReference type="PANTHER" id="PTHR21724">
    <property type="entry name" value="SHKT DOMAIN-CONTAINING PROTEIN"/>
    <property type="match status" value="1"/>
</dbReference>
<organism evidence="3 4">
    <name type="scientific">Meganyctiphanes norvegica</name>
    <name type="common">Northern krill</name>
    <name type="synonym">Thysanopoda norvegica</name>
    <dbReference type="NCBI Taxonomy" id="48144"/>
    <lineage>
        <taxon>Eukaryota</taxon>
        <taxon>Metazoa</taxon>
        <taxon>Ecdysozoa</taxon>
        <taxon>Arthropoda</taxon>
        <taxon>Crustacea</taxon>
        <taxon>Multicrustacea</taxon>
        <taxon>Malacostraca</taxon>
        <taxon>Eumalacostraca</taxon>
        <taxon>Eucarida</taxon>
        <taxon>Euphausiacea</taxon>
        <taxon>Euphausiidae</taxon>
        <taxon>Meganyctiphanes</taxon>
    </lineage>
</organism>
<feature type="disulfide bond" evidence="1">
    <location>
        <begin position="161"/>
        <end position="195"/>
    </location>
</feature>
<feature type="non-terminal residue" evidence="3">
    <location>
        <position position="206"/>
    </location>
</feature>
<reference evidence="3 4" key="1">
    <citation type="submission" date="2024-05" db="EMBL/GenBank/DDBJ databases">
        <authorList>
            <person name="Wallberg A."/>
        </authorList>
    </citation>
    <scope>NUCLEOTIDE SEQUENCE [LARGE SCALE GENOMIC DNA]</scope>
</reference>
<dbReference type="EMBL" id="CAXKWB010039956">
    <property type="protein sequence ID" value="CAL4153997.1"/>
    <property type="molecule type" value="Genomic_DNA"/>
</dbReference>
<dbReference type="Pfam" id="PF01549">
    <property type="entry name" value="ShK"/>
    <property type="match status" value="2"/>
</dbReference>
<dbReference type="InterPro" id="IPR003582">
    <property type="entry name" value="ShKT_dom"/>
</dbReference>
<dbReference type="Proteomes" id="UP001497623">
    <property type="component" value="Unassembled WGS sequence"/>
</dbReference>
<evidence type="ECO:0000313" key="4">
    <source>
        <dbReference type="Proteomes" id="UP001497623"/>
    </source>
</evidence>
<dbReference type="Gene3D" id="1.10.10.1940">
    <property type="match status" value="1"/>
</dbReference>
<dbReference type="AlphaFoldDB" id="A0AAV2S1T4"/>
<keyword evidence="1" id="KW-1015">Disulfide bond</keyword>
<name>A0AAV2S1T4_MEGNR</name>
<dbReference type="PANTHER" id="PTHR21724:SF109">
    <property type="entry name" value="SHKT DOMAIN-CONTAINING PROTEIN"/>
    <property type="match status" value="1"/>
</dbReference>
<protein>
    <recommendedName>
        <fullName evidence="2">ShKT domain-containing protein</fullName>
    </recommendedName>
</protein>
<feature type="disulfide bond" evidence="1">
    <location>
        <begin position="120"/>
        <end position="154"/>
    </location>
</feature>
<accession>A0AAV2S1T4</accession>
<proteinExistence type="predicted"/>
<evidence type="ECO:0000256" key="1">
    <source>
        <dbReference type="PROSITE-ProRule" id="PRU01005"/>
    </source>
</evidence>
<comment type="caution">
    <text evidence="3">The sequence shown here is derived from an EMBL/GenBank/DDBJ whole genome shotgun (WGS) entry which is preliminary data.</text>
</comment>
<dbReference type="PROSITE" id="PS51670">
    <property type="entry name" value="SHKT"/>
    <property type="match status" value="2"/>
</dbReference>
<gene>
    <name evidence="3" type="ORF">MNOR_LOCUS31261</name>
</gene>
<dbReference type="SMART" id="SM00254">
    <property type="entry name" value="ShKT"/>
    <property type="match status" value="2"/>
</dbReference>
<evidence type="ECO:0000313" key="3">
    <source>
        <dbReference type="EMBL" id="CAL4153997.1"/>
    </source>
</evidence>
<evidence type="ECO:0000259" key="2">
    <source>
        <dbReference type="PROSITE" id="PS51670"/>
    </source>
</evidence>
<feature type="non-terminal residue" evidence="3">
    <location>
        <position position="1"/>
    </location>
</feature>
<comment type="caution">
    <text evidence="1">Lacks conserved residue(s) required for the propagation of feature annotation.</text>
</comment>
<keyword evidence="4" id="KW-1185">Reference proteome</keyword>
<feature type="domain" description="ShKT" evidence="2">
    <location>
        <begin position="161"/>
        <end position="195"/>
    </location>
</feature>
<feature type="domain" description="ShKT" evidence="2">
    <location>
        <begin position="120"/>
        <end position="154"/>
    </location>
</feature>